<dbReference type="Gene3D" id="3.40.50.2000">
    <property type="entry name" value="Glycogen Phosphorylase B"/>
    <property type="match status" value="2"/>
</dbReference>
<protein>
    <submittedName>
        <fullName evidence="3">Glycosyl transferase group 1</fullName>
    </submittedName>
</protein>
<dbReference type="Pfam" id="PF13692">
    <property type="entry name" value="Glyco_trans_1_4"/>
    <property type="match status" value="1"/>
</dbReference>
<evidence type="ECO:0000259" key="2">
    <source>
        <dbReference type="Pfam" id="PF13439"/>
    </source>
</evidence>
<dbReference type="STRING" id="768671.ThimaDRAFT_3324"/>
<proteinExistence type="predicted"/>
<dbReference type="RefSeq" id="WP_007194196.1">
    <property type="nucleotide sequence ID" value="NZ_AFWV01000011.1"/>
</dbReference>
<evidence type="ECO:0000256" key="1">
    <source>
        <dbReference type="ARBA" id="ARBA00022679"/>
    </source>
</evidence>
<name>F9UEH1_9GAMM</name>
<keyword evidence="1 3" id="KW-0808">Transferase</keyword>
<dbReference type="GO" id="GO:0009103">
    <property type="term" value="P:lipopolysaccharide biosynthetic process"/>
    <property type="evidence" value="ECO:0007669"/>
    <property type="project" value="TreeGrafter"/>
</dbReference>
<accession>F9UEH1</accession>
<dbReference type="Proteomes" id="UP000005459">
    <property type="component" value="Unassembled WGS sequence"/>
</dbReference>
<dbReference type="SUPFAM" id="SSF53756">
    <property type="entry name" value="UDP-Glycosyltransferase/glycogen phosphorylase"/>
    <property type="match status" value="1"/>
</dbReference>
<dbReference type="InterPro" id="IPR028098">
    <property type="entry name" value="Glyco_trans_4-like_N"/>
</dbReference>
<dbReference type="PANTHER" id="PTHR46401">
    <property type="entry name" value="GLYCOSYLTRANSFERASE WBBK-RELATED"/>
    <property type="match status" value="1"/>
</dbReference>
<dbReference type="eggNOG" id="COG0438">
    <property type="taxonomic scope" value="Bacteria"/>
</dbReference>
<evidence type="ECO:0000313" key="4">
    <source>
        <dbReference type="Proteomes" id="UP000005459"/>
    </source>
</evidence>
<dbReference type="EMBL" id="AFWV01000011">
    <property type="protein sequence ID" value="EGV17292.1"/>
    <property type="molecule type" value="Genomic_DNA"/>
</dbReference>
<organism evidence="3 4">
    <name type="scientific">Thiocapsa marina 5811</name>
    <dbReference type="NCBI Taxonomy" id="768671"/>
    <lineage>
        <taxon>Bacteria</taxon>
        <taxon>Pseudomonadati</taxon>
        <taxon>Pseudomonadota</taxon>
        <taxon>Gammaproteobacteria</taxon>
        <taxon>Chromatiales</taxon>
        <taxon>Chromatiaceae</taxon>
        <taxon>Thiocapsa</taxon>
    </lineage>
</organism>
<dbReference type="OrthoDB" id="4611853at2"/>
<dbReference type="AlphaFoldDB" id="F9UEH1"/>
<dbReference type="Pfam" id="PF13439">
    <property type="entry name" value="Glyco_transf_4"/>
    <property type="match status" value="1"/>
</dbReference>
<keyword evidence="4" id="KW-1185">Reference proteome</keyword>
<gene>
    <name evidence="3" type="ORF">ThimaDRAFT_3324</name>
</gene>
<dbReference type="PANTHER" id="PTHR46401:SF2">
    <property type="entry name" value="GLYCOSYLTRANSFERASE WBBK-RELATED"/>
    <property type="match status" value="1"/>
</dbReference>
<reference evidence="3 4" key="1">
    <citation type="submission" date="2011-06" db="EMBL/GenBank/DDBJ databases">
        <title>The draft genome of Thiocapsa marina 5811.</title>
        <authorList>
            <consortium name="US DOE Joint Genome Institute (JGI-PGF)"/>
            <person name="Lucas S."/>
            <person name="Han J."/>
            <person name="Cheng J.-F."/>
            <person name="Goodwin L."/>
            <person name="Pitluck S."/>
            <person name="Peters L."/>
            <person name="Land M.L."/>
            <person name="Hauser L."/>
            <person name="Vogl K."/>
            <person name="Liu Z."/>
            <person name="Imhoff J."/>
            <person name="Thiel V."/>
            <person name="Frigaard N.-U."/>
            <person name="Bryant D."/>
            <person name="Woyke T.J."/>
        </authorList>
    </citation>
    <scope>NUCLEOTIDE SEQUENCE [LARGE SCALE GENOMIC DNA]</scope>
    <source>
        <strain evidence="3 4">5811</strain>
    </source>
</reference>
<sequence>MSAAGTLAFLIPGDPSTPTGGYRYDRRIIHGLIGAGRSVKTERLDESFPRPTGAALVDAERCLSGIPDGTGVVVDGLAFGLLSESAARHQGRLRLIALVHHPLALETGLSPARVEALRRGESAALATARMVVATSGATADRLVGEYGVSRARIRVVAPGTDAAPLAVGSGASVPNLLCVAAVTPRKGHDILLHALAALTDRAWRLDCVGSLSRCPATSAAMQRLSEHLGLSGRVRFTGEVDESRLAALYHRADLFVLPTRFEGYGMVLTEALARGLPIVSTRVGPIPNLMPRDAGLLVEPNDPAALRAALAQVLDDPRRRAGLASGARSARAELRSWEAASADFMDVLDEVCDG</sequence>
<feature type="domain" description="Glycosyltransferase subfamily 4-like N-terminal" evidence="2">
    <location>
        <begin position="85"/>
        <end position="162"/>
    </location>
</feature>
<dbReference type="CDD" id="cd03801">
    <property type="entry name" value="GT4_PimA-like"/>
    <property type="match status" value="1"/>
</dbReference>
<evidence type="ECO:0000313" key="3">
    <source>
        <dbReference type="EMBL" id="EGV17292.1"/>
    </source>
</evidence>
<dbReference type="PATRIC" id="fig|768671.3.peg.3512"/>
<dbReference type="GO" id="GO:0016757">
    <property type="term" value="F:glycosyltransferase activity"/>
    <property type="evidence" value="ECO:0007669"/>
    <property type="project" value="TreeGrafter"/>
</dbReference>